<dbReference type="CDD" id="cd00397">
    <property type="entry name" value="DNA_BRE_C"/>
    <property type="match status" value="1"/>
</dbReference>
<protein>
    <recommendedName>
        <fullName evidence="4">Tyr recombinase domain-containing protein</fullName>
    </recommendedName>
</protein>
<dbReference type="SUPFAM" id="SSF56349">
    <property type="entry name" value="DNA breaking-rejoining enzymes"/>
    <property type="match status" value="1"/>
</dbReference>
<dbReference type="PANTHER" id="PTHR30349">
    <property type="entry name" value="PHAGE INTEGRASE-RELATED"/>
    <property type="match status" value="1"/>
</dbReference>
<organism evidence="5 6">
    <name type="scientific">Desulfosarcina widdelii</name>
    <dbReference type="NCBI Taxonomy" id="947919"/>
    <lineage>
        <taxon>Bacteria</taxon>
        <taxon>Pseudomonadati</taxon>
        <taxon>Thermodesulfobacteriota</taxon>
        <taxon>Desulfobacteria</taxon>
        <taxon>Desulfobacterales</taxon>
        <taxon>Desulfosarcinaceae</taxon>
        <taxon>Desulfosarcina</taxon>
    </lineage>
</organism>
<dbReference type="PANTHER" id="PTHR30349:SF64">
    <property type="entry name" value="PROPHAGE INTEGRASE INTD-RELATED"/>
    <property type="match status" value="1"/>
</dbReference>
<dbReference type="AlphaFoldDB" id="A0A5K7Z2D4"/>
<dbReference type="Gene3D" id="1.10.443.10">
    <property type="entry name" value="Intergrase catalytic core"/>
    <property type="match status" value="1"/>
</dbReference>
<dbReference type="GO" id="GO:0003677">
    <property type="term" value="F:DNA binding"/>
    <property type="evidence" value="ECO:0007669"/>
    <property type="project" value="UniProtKB-KW"/>
</dbReference>
<reference evidence="5 6" key="1">
    <citation type="submission" date="2019-11" db="EMBL/GenBank/DDBJ databases">
        <title>Comparative genomics of hydrocarbon-degrading Desulfosarcina strains.</title>
        <authorList>
            <person name="Watanabe M."/>
            <person name="Kojima H."/>
            <person name="Fukui M."/>
        </authorList>
    </citation>
    <scope>NUCLEOTIDE SEQUENCE [LARGE SCALE GENOMIC DNA]</scope>
    <source>
        <strain evidence="5 6">PP31</strain>
    </source>
</reference>
<dbReference type="OrthoDB" id="5450216at2"/>
<dbReference type="KEGG" id="dwd:DSCW_35890"/>
<keyword evidence="2" id="KW-0238">DNA-binding</keyword>
<sequence length="392" mass="46030">MAQYKHKATKRGWFVRFMLDGKIFKKEGFPTKSAAAEWEENERYRIKHPEQQVPEETPLTFALVSNKYLGSYSSDYHQKNTYRQKAFVFRSFITFLQQDPVIEDLSPPDFVKYLKARKDANNLARMDESELTKEQQEFLEKYPFLIRRKGSDGNKTANRDLREFKALFTWANRQTIIQHNPVVNLQPYPEEESPRYVPPAEDLDRVILVASDWELDFIQTLYHTLGRLSEILRLEWRDVNLEKRTVKLRTRKRKGGQMESDLIPMSETLYRCLAKRWRERDKSSPHVFTTPDGAIYTKDNMRIREMMARLCNKAGVKKFGFQAIRHHVAMILEDSGKATLREIQRMLRHKRPTTTDNYLKGLSPAMKQVANILDNPKKSHLQVVAAPKSKSS</sequence>
<dbReference type="Gene3D" id="1.10.150.130">
    <property type="match status" value="1"/>
</dbReference>
<dbReference type="Proteomes" id="UP000427769">
    <property type="component" value="Chromosome"/>
</dbReference>
<dbReference type="GO" id="GO:0006310">
    <property type="term" value="P:DNA recombination"/>
    <property type="evidence" value="ECO:0007669"/>
    <property type="project" value="UniProtKB-KW"/>
</dbReference>
<evidence type="ECO:0000256" key="1">
    <source>
        <dbReference type="ARBA" id="ARBA00008857"/>
    </source>
</evidence>
<dbReference type="InterPro" id="IPR010998">
    <property type="entry name" value="Integrase_recombinase_N"/>
</dbReference>
<dbReference type="GO" id="GO:0015074">
    <property type="term" value="P:DNA integration"/>
    <property type="evidence" value="ECO:0007669"/>
    <property type="project" value="InterPro"/>
</dbReference>
<dbReference type="Pfam" id="PF00589">
    <property type="entry name" value="Phage_integrase"/>
    <property type="match status" value="1"/>
</dbReference>
<proteinExistence type="inferred from homology"/>
<feature type="domain" description="Tyr recombinase" evidence="4">
    <location>
        <begin position="192"/>
        <end position="374"/>
    </location>
</feature>
<gene>
    <name evidence="5" type="ORF">DSCW_35890</name>
</gene>
<name>A0A5K7Z2D4_9BACT</name>
<dbReference type="EMBL" id="AP021875">
    <property type="protein sequence ID" value="BBO76172.1"/>
    <property type="molecule type" value="Genomic_DNA"/>
</dbReference>
<evidence type="ECO:0000313" key="5">
    <source>
        <dbReference type="EMBL" id="BBO76172.1"/>
    </source>
</evidence>
<comment type="similarity">
    <text evidence="1">Belongs to the 'phage' integrase family.</text>
</comment>
<dbReference type="PROSITE" id="PS51898">
    <property type="entry name" value="TYR_RECOMBINASE"/>
    <property type="match status" value="1"/>
</dbReference>
<evidence type="ECO:0000256" key="2">
    <source>
        <dbReference type="ARBA" id="ARBA00023125"/>
    </source>
</evidence>
<dbReference type="InterPro" id="IPR013762">
    <property type="entry name" value="Integrase-like_cat_sf"/>
</dbReference>
<evidence type="ECO:0000313" key="6">
    <source>
        <dbReference type="Proteomes" id="UP000427769"/>
    </source>
</evidence>
<dbReference type="InterPro" id="IPR002104">
    <property type="entry name" value="Integrase_catalytic"/>
</dbReference>
<dbReference type="RefSeq" id="WP_155305027.1">
    <property type="nucleotide sequence ID" value="NZ_AP021875.1"/>
</dbReference>
<dbReference type="InterPro" id="IPR050090">
    <property type="entry name" value="Tyrosine_recombinase_XerCD"/>
</dbReference>
<evidence type="ECO:0000256" key="3">
    <source>
        <dbReference type="ARBA" id="ARBA00023172"/>
    </source>
</evidence>
<accession>A0A5K7Z2D4</accession>
<keyword evidence="3" id="KW-0233">DNA recombination</keyword>
<dbReference type="InterPro" id="IPR011010">
    <property type="entry name" value="DNA_brk_join_enz"/>
</dbReference>
<keyword evidence="6" id="KW-1185">Reference proteome</keyword>
<evidence type="ECO:0000259" key="4">
    <source>
        <dbReference type="PROSITE" id="PS51898"/>
    </source>
</evidence>